<dbReference type="Proteomes" id="UP000054485">
    <property type="component" value="Unassembled WGS sequence"/>
</dbReference>
<evidence type="ECO:0000313" key="2">
    <source>
        <dbReference type="EMBL" id="KIK42506.1"/>
    </source>
</evidence>
<dbReference type="STRING" id="930992.A0A0D0AL02"/>
<feature type="region of interest" description="Disordered" evidence="1">
    <location>
        <begin position="92"/>
        <end position="113"/>
    </location>
</feature>
<dbReference type="InterPro" id="IPR011009">
    <property type="entry name" value="Kinase-like_dom_sf"/>
</dbReference>
<sequence>MDYVAWHSDNDFGPGLFPSFQDFDPIAADLLAGLLNPLTVSRYGFQQVTDHPYFWNDDDTVSEFHGACSRAVQRDEKPDMLPSLETETIEIWWPTPPGRPSHMPNMDWKKPRP</sequence>
<dbReference type="AlphaFoldDB" id="A0A0D0AL02"/>
<accession>A0A0D0AL02</accession>
<keyword evidence="3" id="KW-1185">Reference proteome</keyword>
<organism evidence="2 3">
    <name type="scientific">Suillus luteus UH-Slu-Lm8-n1</name>
    <dbReference type="NCBI Taxonomy" id="930992"/>
    <lineage>
        <taxon>Eukaryota</taxon>
        <taxon>Fungi</taxon>
        <taxon>Dikarya</taxon>
        <taxon>Basidiomycota</taxon>
        <taxon>Agaricomycotina</taxon>
        <taxon>Agaricomycetes</taxon>
        <taxon>Agaricomycetidae</taxon>
        <taxon>Boletales</taxon>
        <taxon>Suillineae</taxon>
        <taxon>Suillaceae</taxon>
        <taxon>Suillus</taxon>
    </lineage>
</organism>
<name>A0A0D0AL02_9AGAM</name>
<reference evidence="3" key="2">
    <citation type="submission" date="2015-01" db="EMBL/GenBank/DDBJ databases">
        <title>Evolutionary Origins and Diversification of the Mycorrhizal Mutualists.</title>
        <authorList>
            <consortium name="DOE Joint Genome Institute"/>
            <consortium name="Mycorrhizal Genomics Consortium"/>
            <person name="Kohler A."/>
            <person name="Kuo A."/>
            <person name="Nagy L.G."/>
            <person name="Floudas D."/>
            <person name="Copeland A."/>
            <person name="Barry K.W."/>
            <person name="Cichocki N."/>
            <person name="Veneault-Fourrey C."/>
            <person name="LaButti K."/>
            <person name="Lindquist E.A."/>
            <person name="Lipzen A."/>
            <person name="Lundell T."/>
            <person name="Morin E."/>
            <person name="Murat C."/>
            <person name="Riley R."/>
            <person name="Ohm R."/>
            <person name="Sun H."/>
            <person name="Tunlid A."/>
            <person name="Henrissat B."/>
            <person name="Grigoriev I.V."/>
            <person name="Hibbett D.S."/>
            <person name="Martin F."/>
        </authorList>
    </citation>
    <scope>NUCLEOTIDE SEQUENCE [LARGE SCALE GENOMIC DNA]</scope>
    <source>
        <strain evidence="3">UH-Slu-Lm8-n1</strain>
    </source>
</reference>
<gene>
    <name evidence="2" type="ORF">CY34DRAFT_12308</name>
</gene>
<dbReference type="HOGENOM" id="CLU_126153_1_0_1"/>
<proteinExistence type="predicted"/>
<dbReference type="SUPFAM" id="SSF56112">
    <property type="entry name" value="Protein kinase-like (PK-like)"/>
    <property type="match status" value="1"/>
</dbReference>
<dbReference type="InParanoid" id="A0A0D0AL02"/>
<protein>
    <submittedName>
        <fullName evidence="2">Uncharacterized protein</fullName>
    </submittedName>
</protein>
<reference evidence="2 3" key="1">
    <citation type="submission" date="2014-04" db="EMBL/GenBank/DDBJ databases">
        <authorList>
            <consortium name="DOE Joint Genome Institute"/>
            <person name="Kuo A."/>
            <person name="Ruytinx J."/>
            <person name="Rineau F."/>
            <person name="Colpaert J."/>
            <person name="Kohler A."/>
            <person name="Nagy L.G."/>
            <person name="Floudas D."/>
            <person name="Copeland A."/>
            <person name="Barry K.W."/>
            <person name="Cichocki N."/>
            <person name="Veneault-Fourrey C."/>
            <person name="LaButti K."/>
            <person name="Lindquist E.A."/>
            <person name="Lipzen A."/>
            <person name="Lundell T."/>
            <person name="Morin E."/>
            <person name="Murat C."/>
            <person name="Sun H."/>
            <person name="Tunlid A."/>
            <person name="Henrissat B."/>
            <person name="Grigoriev I.V."/>
            <person name="Hibbett D.S."/>
            <person name="Martin F."/>
            <person name="Nordberg H.P."/>
            <person name="Cantor M.N."/>
            <person name="Hua S.X."/>
        </authorList>
    </citation>
    <scope>NUCLEOTIDE SEQUENCE [LARGE SCALE GENOMIC DNA]</scope>
    <source>
        <strain evidence="2 3">UH-Slu-Lm8-n1</strain>
    </source>
</reference>
<dbReference type="EMBL" id="KN835236">
    <property type="protein sequence ID" value="KIK42506.1"/>
    <property type="molecule type" value="Genomic_DNA"/>
</dbReference>
<dbReference type="OrthoDB" id="2703810at2759"/>
<evidence type="ECO:0000256" key="1">
    <source>
        <dbReference type="SAM" id="MobiDB-lite"/>
    </source>
</evidence>
<evidence type="ECO:0000313" key="3">
    <source>
        <dbReference type="Proteomes" id="UP000054485"/>
    </source>
</evidence>